<dbReference type="AlphaFoldDB" id="A0A356LH64"/>
<dbReference type="PANTHER" id="PTHR42928">
    <property type="entry name" value="TRICARBOXYLATE-BINDING PROTEIN"/>
    <property type="match status" value="1"/>
</dbReference>
<dbReference type="SUPFAM" id="SSF53850">
    <property type="entry name" value="Periplasmic binding protein-like II"/>
    <property type="match status" value="1"/>
</dbReference>
<evidence type="ECO:0000256" key="1">
    <source>
        <dbReference type="ARBA" id="ARBA00006987"/>
    </source>
</evidence>
<evidence type="ECO:0000256" key="2">
    <source>
        <dbReference type="SAM" id="SignalP"/>
    </source>
</evidence>
<dbReference type="Gene3D" id="3.40.190.150">
    <property type="entry name" value="Bordetella uptake gene, domain 1"/>
    <property type="match status" value="1"/>
</dbReference>
<name>A0A356LH64_9BURK</name>
<keyword evidence="2" id="KW-0732">Signal</keyword>
<protein>
    <submittedName>
        <fullName evidence="3">3-phosphoglycerate dehydrogenase</fullName>
    </submittedName>
</protein>
<dbReference type="EMBL" id="DOEK01000029">
    <property type="protein sequence ID" value="HBP30264.1"/>
    <property type="molecule type" value="Genomic_DNA"/>
</dbReference>
<gene>
    <name evidence="3" type="ORF">DD666_12705</name>
</gene>
<comment type="caution">
    <text evidence="3">The sequence shown here is derived from an EMBL/GenBank/DDBJ whole genome shotgun (WGS) entry which is preliminary data.</text>
</comment>
<dbReference type="PANTHER" id="PTHR42928:SF5">
    <property type="entry name" value="BLR1237 PROTEIN"/>
    <property type="match status" value="1"/>
</dbReference>
<dbReference type="CDD" id="cd07012">
    <property type="entry name" value="PBP2_Bug_TTT"/>
    <property type="match status" value="1"/>
</dbReference>
<dbReference type="InterPro" id="IPR005064">
    <property type="entry name" value="BUG"/>
</dbReference>
<dbReference type="Pfam" id="PF03401">
    <property type="entry name" value="TctC"/>
    <property type="match status" value="1"/>
</dbReference>
<dbReference type="InterPro" id="IPR042100">
    <property type="entry name" value="Bug_dom1"/>
</dbReference>
<sequence>MKYTLTRVLAATALVFGATQAHAQYPEHAISMVVSYAPGGGTDLVARAIAPYIQKYLGEGANIVVLNRPGAGGAIGFSEIKRAKPDGYTIGFVNTPNMLTIPIERKVNYHWREFDLIGNLIDDPDGFAVSGKGDIKTLKDLEKYAKENPGTVTVGTTGVGSDDHLAMMKFEKLTGTTLNHVPFKGAGEVRNAIQSGQIMLAAMNVGEVLAYQKGGTDIRLLGSMSQQRSALAPEVPTFKEQGYDVIMASLRGIAAPKGLPEEIAAKLRVAVHKASSDPEFIAKAKKLFVPLRYMDNKTYHDELDQAEKEFKALWQASPWSEKTQ</sequence>
<evidence type="ECO:0000313" key="4">
    <source>
        <dbReference type="Proteomes" id="UP000264036"/>
    </source>
</evidence>
<evidence type="ECO:0000313" key="3">
    <source>
        <dbReference type="EMBL" id="HBP30264.1"/>
    </source>
</evidence>
<proteinExistence type="inferred from homology"/>
<feature type="signal peptide" evidence="2">
    <location>
        <begin position="1"/>
        <end position="23"/>
    </location>
</feature>
<comment type="similarity">
    <text evidence="1">Belongs to the UPF0065 (bug) family.</text>
</comment>
<feature type="chain" id="PRO_5016760137" evidence="2">
    <location>
        <begin position="24"/>
        <end position="324"/>
    </location>
</feature>
<dbReference type="PIRSF" id="PIRSF017082">
    <property type="entry name" value="YflP"/>
    <property type="match status" value="1"/>
</dbReference>
<dbReference type="Gene3D" id="3.40.190.10">
    <property type="entry name" value="Periplasmic binding protein-like II"/>
    <property type="match status" value="1"/>
</dbReference>
<accession>A0A356LH64</accession>
<dbReference type="Proteomes" id="UP000264036">
    <property type="component" value="Unassembled WGS sequence"/>
</dbReference>
<organism evidence="3 4">
    <name type="scientific">Advenella kashmirensis</name>
    <dbReference type="NCBI Taxonomy" id="310575"/>
    <lineage>
        <taxon>Bacteria</taxon>
        <taxon>Pseudomonadati</taxon>
        <taxon>Pseudomonadota</taxon>
        <taxon>Betaproteobacteria</taxon>
        <taxon>Burkholderiales</taxon>
        <taxon>Alcaligenaceae</taxon>
    </lineage>
</organism>
<reference evidence="3 4" key="1">
    <citation type="journal article" date="2018" name="Nat. Biotechnol.">
        <title>A standardized bacterial taxonomy based on genome phylogeny substantially revises the tree of life.</title>
        <authorList>
            <person name="Parks D.H."/>
            <person name="Chuvochina M."/>
            <person name="Waite D.W."/>
            <person name="Rinke C."/>
            <person name="Skarshewski A."/>
            <person name="Chaumeil P.A."/>
            <person name="Hugenholtz P."/>
        </authorList>
    </citation>
    <scope>NUCLEOTIDE SEQUENCE [LARGE SCALE GENOMIC DNA]</scope>
    <source>
        <strain evidence="3">UBA10707</strain>
    </source>
</reference>